<proteinExistence type="predicted"/>
<evidence type="ECO:0000256" key="2">
    <source>
        <dbReference type="SAM" id="SignalP"/>
    </source>
</evidence>
<evidence type="ECO:0000256" key="1">
    <source>
        <dbReference type="SAM" id="Phobius"/>
    </source>
</evidence>
<evidence type="ECO:0000313" key="4">
    <source>
        <dbReference type="Proteomes" id="UP001597418"/>
    </source>
</evidence>
<keyword evidence="4" id="KW-1185">Reference proteome</keyword>
<dbReference type="EMBL" id="JBHUMB010000006">
    <property type="protein sequence ID" value="MFD2743153.1"/>
    <property type="molecule type" value="Genomic_DNA"/>
</dbReference>
<feature type="transmembrane region" description="Helical" evidence="1">
    <location>
        <begin position="164"/>
        <end position="184"/>
    </location>
</feature>
<feature type="transmembrane region" description="Helical" evidence="1">
    <location>
        <begin position="141"/>
        <end position="158"/>
    </location>
</feature>
<name>A0ABW5UCN0_9SPHI</name>
<keyword evidence="2" id="KW-0732">Signal</keyword>
<organism evidence="3 4">
    <name type="scientific">Sphingobacterium populi</name>
    <dbReference type="NCBI Taxonomy" id="1812824"/>
    <lineage>
        <taxon>Bacteria</taxon>
        <taxon>Pseudomonadati</taxon>
        <taxon>Bacteroidota</taxon>
        <taxon>Sphingobacteriia</taxon>
        <taxon>Sphingobacteriales</taxon>
        <taxon>Sphingobacteriaceae</taxon>
        <taxon>Sphingobacterium</taxon>
    </lineage>
</organism>
<feature type="signal peptide" evidence="2">
    <location>
        <begin position="1"/>
        <end position="20"/>
    </location>
</feature>
<keyword evidence="1" id="KW-0812">Transmembrane</keyword>
<feature type="transmembrane region" description="Helical" evidence="1">
    <location>
        <begin position="91"/>
        <end position="112"/>
    </location>
</feature>
<protein>
    <submittedName>
        <fullName evidence="3">SH3 domain-containing protein</fullName>
    </submittedName>
</protein>
<reference evidence="4" key="1">
    <citation type="journal article" date="2019" name="Int. J. Syst. Evol. Microbiol.">
        <title>The Global Catalogue of Microorganisms (GCM) 10K type strain sequencing project: providing services to taxonomists for standard genome sequencing and annotation.</title>
        <authorList>
            <consortium name="The Broad Institute Genomics Platform"/>
            <consortium name="The Broad Institute Genome Sequencing Center for Infectious Disease"/>
            <person name="Wu L."/>
            <person name="Ma J."/>
        </authorList>
    </citation>
    <scope>NUCLEOTIDE SEQUENCE [LARGE SCALE GENOMIC DNA]</scope>
    <source>
        <strain evidence="4">KCTC 42247</strain>
    </source>
</reference>
<keyword evidence="1" id="KW-1133">Transmembrane helix</keyword>
<feature type="transmembrane region" description="Helical" evidence="1">
    <location>
        <begin position="191"/>
        <end position="214"/>
    </location>
</feature>
<dbReference type="Proteomes" id="UP001597418">
    <property type="component" value="Unassembled WGS sequence"/>
</dbReference>
<sequence length="225" mass="25619">MKKIQILILFSFSFVSFSFANHYRVTSERISIYHKPSISGELGYLTKGYVIKHLEKYDDNWSYVSEDIVQGYISNNGIEEIQPTEGQQPQYSSFILIALSIACAVWILRLLYASDQGKEIQNHNDYIVENNTRFIYKSKSITIAIILTTLFGPFGMLYSTLRGAITMILLPIILIIATVFAFGFDNAFLKIVLASSSIIFFILYWFICVIWGAVAASNSIKIKRM</sequence>
<keyword evidence="1" id="KW-0472">Membrane</keyword>
<comment type="caution">
    <text evidence="3">The sequence shown here is derived from an EMBL/GenBank/DDBJ whole genome shotgun (WGS) entry which is preliminary data.</text>
</comment>
<accession>A0ABW5UCN0</accession>
<feature type="chain" id="PRO_5045694521" evidence="2">
    <location>
        <begin position="21"/>
        <end position="225"/>
    </location>
</feature>
<evidence type="ECO:0000313" key="3">
    <source>
        <dbReference type="EMBL" id="MFD2743153.1"/>
    </source>
</evidence>
<dbReference type="RefSeq" id="WP_066756442.1">
    <property type="nucleotide sequence ID" value="NZ_JBHUMB010000006.1"/>
</dbReference>
<gene>
    <name evidence="3" type="ORF">ACFSQ6_07060</name>
</gene>